<protein>
    <submittedName>
        <fullName evidence="1">Maturation protein</fullName>
    </submittedName>
</protein>
<keyword evidence="2" id="KW-1185">Reference proteome</keyword>
<sequence length="384" mass="41995">PYGTPQRRFSRSSIEGEYQVPDRVRSQIANRNIGYCGRFGETFPTGSDLFTSSVSKCSDIVGEGDNAPFRVDHFESEGGVINKPYTGFFGSWFNNYTCDYVQGLYNAIDHLDCGTMSTAEAASRGAARSNPSKPATDVGSDLAQLGELTTILKNVGDAHILRAVGNANLAWQFGLRPVVSDVIGLIQSQGAIARRAALLAKAQREGGFRKTVVVDAGSTEAVRSTFLQTWGTFLLRDVKWWTGETVKVHTRWVPDGSYDHLLQNDELYALARQSIQGVTFGGVEAWDLIPWSWLIDYFTNVGEMIAAHNNVVGLVLNDVSVMRHTVTKLSCDAVAFDDVTMSSFTAKYETKRRNTSFIEPSLSSASFLNSAQVGILASIASTRL</sequence>
<dbReference type="KEGG" id="vg:80400507"/>
<proteinExistence type="predicted"/>
<evidence type="ECO:0000313" key="2">
    <source>
        <dbReference type="Proteomes" id="UP000680621"/>
    </source>
</evidence>
<dbReference type="RefSeq" id="YP_010770928.1">
    <property type="nucleotide sequence ID" value="NC_074434.1"/>
</dbReference>
<dbReference type="Proteomes" id="UP000680621">
    <property type="component" value="Segment"/>
</dbReference>
<feature type="non-terminal residue" evidence="1">
    <location>
        <position position="1"/>
    </location>
</feature>
<organism evidence="1 2">
    <name type="scientific">ssRNA phage Esthiorhiza.2_34</name>
    <dbReference type="NCBI Taxonomy" id="2786052"/>
    <lineage>
        <taxon>Viruses</taxon>
        <taxon>Riboviria</taxon>
        <taxon>Orthornavirae</taxon>
        <taxon>Lenarviricota</taxon>
        <taxon>Leviviricetes</taxon>
        <taxon>Timlovirales</taxon>
        <taxon>Steitzviridae</taxon>
        <taxon>Mocruvirus</taxon>
        <taxon>Mocruvirus chthonadaptatum</taxon>
    </lineage>
</organism>
<reference evidence="1 2" key="1">
    <citation type="submission" date="2020-09" db="EMBL/GenBank/DDBJ databases">
        <title>Leviviricetes taxonomy.</title>
        <authorList>
            <person name="Stockdale S.R."/>
            <person name="Callanan J."/>
            <person name="Adriaenssens E.M."/>
            <person name="Kuhn J.H."/>
            <person name="Rumnieks J."/>
            <person name="Shkoporov A."/>
            <person name="Draper L.A."/>
            <person name="Ross P."/>
            <person name="Hill C."/>
        </authorList>
    </citation>
    <scope>NUCLEOTIDE SEQUENCE [LARGE SCALE GENOMIC DNA]</scope>
</reference>
<name>A0A8S5L2E4_9VIRU</name>
<dbReference type="EMBL" id="BK013851">
    <property type="protein sequence ID" value="DAD51549.1"/>
    <property type="molecule type" value="Genomic_RNA"/>
</dbReference>
<dbReference type="GeneID" id="80400507"/>
<evidence type="ECO:0000313" key="1">
    <source>
        <dbReference type="EMBL" id="DAD51549.1"/>
    </source>
</evidence>
<gene>
    <name evidence="1" type="primary">Esthiorhiza.2_34_1</name>
</gene>
<accession>A0A8S5L2E4</accession>